<proteinExistence type="predicted"/>
<sequence>MLILVEMKVFEIYHHMDFYNEPQHVASSH</sequence>
<reference evidence="1" key="1">
    <citation type="submission" date="2014-09" db="EMBL/GenBank/DDBJ databases">
        <authorList>
            <person name="Magalhaes I.L.F."/>
            <person name="Oliveira U."/>
            <person name="Santos F.R."/>
            <person name="Vidigal T.H.D.A."/>
            <person name="Brescovit A.D."/>
            <person name="Santos A.J."/>
        </authorList>
    </citation>
    <scope>NUCLEOTIDE SEQUENCE</scope>
    <source>
        <tissue evidence="1">Shoot tissue taken approximately 20 cm above the soil surface</tissue>
    </source>
</reference>
<protein>
    <submittedName>
        <fullName evidence="1">Uncharacterized protein</fullName>
    </submittedName>
</protein>
<dbReference type="EMBL" id="GBRH01191482">
    <property type="protein sequence ID" value="JAE06414.1"/>
    <property type="molecule type" value="Transcribed_RNA"/>
</dbReference>
<evidence type="ECO:0000313" key="1">
    <source>
        <dbReference type="EMBL" id="JAE06414.1"/>
    </source>
</evidence>
<reference evidence="1" key="2">
    <citation type="journal article" date="2015" name="Data Brief">
        <title>Shoot transcriptome of the giant reed, Arundo donax.</title>
        <authorList>
            <person name="Barrero R.A."/>
            <person name="Guerrero F.D."/>
            <person name="Moolhuijzen P."/>
            <person name="Goolsby J.A."/>
            <person name="Tidwell J."/>
            <person name="Bellgard S.E."/>
            <person name="Bellgard M.I."/>
        </authorList>
    </citation>
    <scope>NUCLEOTIDE SEQUENCE</scope>
    <source>
        <tissue evidence="1">Shoot tissue taken approximately 20 cm above the soil surface</tissue>
    </source>
</reference>
<dbReference type="AlphaFoldDB" id="A0A0A9F5C1"/>
<organism evidence="1">
    <name type="scientific">Arundo donax</name>
    <name type="common">Giant reed</name>
    <name type="synonym">Donax arundinaceus</name>
    <dbReference type="NCBI Taxonomy" id="35708"/>
    <lineage>
        <taxon>Eukaryota</taxon>
        <taxon>Viridiplantae</taxon>
        <taxon>Streptophyta</taxon>
        <taxon>Embryophyta</taxon>
        <taxon>Tracheophyta</taxon>
        <taxon>Spermatophyta</taxon>
        <taxon>Magnoliopsida</taxon>
        <taxon>Liliopsida</taxon>
        <taxon>Poales</taxon>
        <taxon>Poaceae</taxon>
        <taxon>PACMAD clade</taxon>
        <taxon>Arundinoideae</taxon>
        <taxon>Arundineae</taxon>
        <taxon>Arundo</taxon>
    </lineage>
</organism>
<name>A0A0A9F5C1_ARUDO</name>
<accession>A0A0A9F5C1</accession>